<sequence>MLIIKEKRQIKPNVISKKVTSVHSV</sequence>
<name>A0A0E9THR4_ANGAN</name>
<evidence type="ECO:0000313" key="1">
    <source>
        <dbReference type="EMBL" id="JAH52238.1"/>
    </source>
</evidence>
<reference evidence="1" key="1">
    <citation type="submission" date="2014-11" db="EMBL/GenBank/DDBJ databases">
        <authorList>
            <person name="Amaro Gonzalez C."/>
        </authorList>
    </citation>
    <scope>NUCLEOTIDE SEQUENCE</scope>
</reference>
<organism evidence="1">
    <name type="scientific">Anguilla anguilla</name>
    <name type="common">European freshwater eel</name>
    <name type="synonym">Muraena anguilla</name>
    <dbReference type="NCBI Taxonomy" id="7936"/>
    <lineage>
        <taxon>Eukaryota</taxon>
        <taxon>Metazoa</taxon>
        <taxon>Chordata</taxon>
        <taxon>Craniata</taxon>
        <taxon>Vertebrata</taxon>
        <taxon>Euteleostomi</taxon>
        <taxon>Actinopterygii</taxon>
        <taxon>Neopterygii</taxon>
        <taxon>Teleostei</taxon>
        <taxon>Anguilliformes</taxon>
        <taxon>Anguillidae</taxon>
        <taxon>Anguilla</taxon>
    </lineage>
</organism>
<reference evidence="1" key="2">
    <citation type="journal article" date="2015" name="Fish Shellfish Immunol.">
        <title>Early steps in the European eel (Anguilla anguilla)-Vibrio vulnificus interaction in the gills: Role of the RtxA13 toxin.</title>
        <authorList>
            <person name="Callol A."/>
            <person name="Pajuelo D."/>
            <person name="Ebbesson L."/>
            <person name="Teles M."/>
            <person name="MacKenzie S."/>
            <person name="Amaro C."/>
        </authorList>
    </citation>
    <scope>NUCLEOTIDE SEQUENCE</scope>
</reference>
<proteinExistence type="predicted"/>
<protein>
    <submittedName>
        <fullName evidence="1">Uncharacterized protein</fullName>
    </submittedName>
</protein>
<dbReference type="AlphaFoldDB" id="A0A0E9THR4"/>
<dbReference type="EMBL" id="GBXM01056339">
    <property type="protein sequence ID" value="JAH52238.1"/>
    <property type="molecule type" value="Transcribed_RNA"/>
</dbReference>
<accession>A0A0E9THR4</accession>